<proteinExistence type="predicted"/>
<accession>A0AAW1G6G0</accession>
<evidence type="ECO:0000256" key="1">
    <source>
        <dbReference type="SAM" id="MobiDB-lite"/>
    </source>
</evidence>
<protein>
    <submittedName>
        <fullName evidence="2">Uncharacterized protein</fullName>
    </submittedName>
</protein>
<name>A0AAW1G6G0_ZOAVI</name>
<evidence type="ECO:0000313" key="2">
    <source>
        <dbReference type="EMBL" id="KAK9542145.1"/>
    </source>
</evidence>
<feature type="region of interest" description="Disordered" evidence="1">
    <location>
        <begin position="38"/>
        <end position="74"/>
    </location>
</feature>
<dbReference type="Proteomes" id="UP001488805">
    <property type="component" value="Unassembled WGS sequence"/>
</dbReference>
<organism evidence="2 3">
    <name type="scientific">Zoarces viviparus</name>
    <name type="common">Viviparous eelpout</name>
    <name type="synonym">Blennius viviparus</name>
    <dbReference type="NCBI Taxonomy" id="48416"/>
    <lineage>
        <taxon>Eukaryota</taxon>
        <taxon>Metazoa</taxon>
        <taxon>Chordata</taxon>
        <taxon>Craniata</taxon>
        <taxon>Vertebrata</taxon>
        <taxon>Euteleostomi</taxon>
        <taxon>Actinopterygii</taxon>
        <taxon>Neopterygii</taxon>
        <taxon>Teleostei</taxon>
        <taxon>Neoteleostei</taxon>
        <taxon>Acanthomorphata</taxon>
        <taxon>Eupercaria</taxon>
        <taxon>Perciformes</taxon>
        <taxon>Cottioidei</taxon>
        <taxon>Zoarcales</taxon>
        <taxon>Zoarcidae</taxon>
        <taxon>Zoarcinae</taxon>
        <taxon>Zoarces</taxon>
    </lineage>
</organism>
<gene>
    <name evidence="2" type="ORF">VZT92_000033</name>
</gene>
<evidence type="ECO:0000313" key="3">
    <source>
        <dbReference type="Proteomes" id="UP001488805"/>
    </source>
</evidence>
<sequence length="74" mass="8323">MVSSVLPPNIKVCRFVTGKLSRTNSMIRSDARNINNNFTETKYGDETSNQLPDSSEQIYLQPQLTGTSSREVWA</sequence>
<reference evidence="2 3" key="1">
    <citation type="journal article" date="2024" name="Genome Biol. Evol.">
        <title>Chromosome-level genome assembly of the viviparous eelpout Zoarces viviparus.</title>
        <authorList>
            <person name="Fuhrmann N."/>
            <person name="Brasseur M.V."/>
            <person name="Bakowski C.E."/>
            <person name="Podsiadlowski L."/>
            <person name="Prost S."/>
            <person name="Krehenwinkel H."/>
            <person name="Mayer C."/>
        </authorList>
    </citation>
    <scope>NUCLEOTIDE SEQUENCE [LARGE SCALE GENOMIC DNA]</scope>
    <source>
        <strain evidence="2">NO-MEL_2022_Ind0_liver</strain>
    </source>
</reference>
<keyword evidence="3" id="KW-1185">Reference proteome</keyword>
<dbReference type="EMBL" id="JBCEZU010000001">
    <property type="protein sequence ID" value="KAK9542145.1"/>
    <property type="molecule type" value="Genomic_DNA"/>
</dbReference>
<dbReference type="AlphaFoldDB" id="A0AAW1G6G0"/>
<comment type="caution">
    <text evidence="2">The sequence shown here is derived from an EMBL/GenBank/DDBJ whole genome shotgun (WGS) entry which is preliminary data.</text>
</comment>